<evidence type="ECO:0000256" key="4">
    <source>
        <dbReference type="ARBA" id="ARBA00023134"/>
    </source>
</evidence>
<dbReference type="SUPFAM" id="SSF52540">
    <property type="entry name" value="P-loop containing nucleoside triphosphate hydrolases"/>
    <property type="match status" value="1"/>
</dbReference>
<keyword evidence="5" id="KW-0143">Chaperone</keyword>
<dbReference type="InterPro" id="IPR005129">
    <property type="entry name" value="GTPase_ArgK"/>
</dbReference>
<dbReference type="PANTHER" id="PTHR43087">
    <property type="entry name" value="LYSINE/ARGININE/ORNITHINE TRANSPORT SYSTEM KINASE"/>
    <property type="match status" value="1"/>
</dbReference>
<protein>
    <submittedName>
        <fullName evidence="6">Methylmalonyl Co-A mutase-associated GTPase MeaB</fullName>
    </submittedName>
</protein>
<comment type="similarity">
    <text evidence="1">Belongs to the SIMIBI class G3E GTPase family. ArgK/MeaB subfamily.</text>
</comment>
<dbReference type="Gene3D" id="3.40.50.300">
    <property type="entry name" value="P-loop containing nucleotide triphosphate hydrolases"/>
    <property type="match status" value="1"/>
</dbReference>
<accession>A0A2T2XHP2</accession>
<dbReference type="Pfam" id="PF03308">
    <property type="entry name" value="MeaB"/>
    <property type="match status" value="1"/>
</dbReference>
<evidence type="ECO:0000256" key="1">
    <source>
        <dbReference type="ARBA" id="ARBA00009625"/>
    </source>
</evidence>
<dbReference type="Proteomes" id="UP000242972">
    <property type="component" value="Unassembled WGS sequence"/>
</dbReference>
<organism evidence="6 7">
    <name type="scientific">Sulfobacillus benefaciens</name>
    <dbReference type="NCBI Taxonomy" id="453960"/>
    <lineage>
        <taxon>Bacteria</taxon>
        <taxon>Bacillati</taxon>
        <taxon>Bacillota</taxon>
        <taxon>Clostridia</taxon>
        <taxon>Eubacteriales</taxon>
        <taxon>Clostridiales Family XVII. Incertae Sedis</taxon>
        <taxon>Sulfobacillus</taxon>
    </lineage>
</organism>
<dbReference type="Gene3D" id="1.20.5.170">
    <property type="match status" value="1"/>
</dbReference>
<dbReference type="PANTHER" id="PTHR43087:SF1">
    <property type="entry name" value="LAO_AO TRANSPORT SYSTEM ATPASE"/>
    <property type="match status" value="1"/>
</dbReference>
<reference evidence="6 7" key="1">
    <citation type="journal article" date="2014" name="BMC Genomics">
        <title>Comparison of environmental and isolate Sulfobacillus genomes reveals diverse carbon, sulfur, nitrogen, and hydrogen metabolisms.</title>
        <authorList>
            <person name="Justice N.B."/>
            <person name="Norman A."/>
            <person name="Brown C.T."/>
            <person name="Singh A."/>
            <person name="Thomas B.C."/>
            <person name="Banfield J.F."/>
        </authorList>
    </citation>
    <scope>NUCLEOTIDE SEQUENCE [LARGE SCALE GENOMIC DNA]</scope>
    <source>
        <strain evidence="6">AMDSBA4</strain>
    </source>
</reference>
<gene>
    <name evidence="6" type="ORF">C7B46_07085</name>
</gene>
<dbReference type="AlphaFoldDB" id="A0A2T2XHP2"/>
<evidence type="ECO:0000256" key="2">
    <source>
        <dbReference type="ARBA" id="ARBA00022741"/>
    </source>
</evidence>
<sequence length="317" mass="34595">MKDLDDLKQGIFQGQKRAIARGLTWIEQGRQEGKLLAQQLFAHAGRAHVIGITGSPGVGKSTLVNALTLHLRHEGYKVGILAVDPSSPFTGGAILGDRIRMQDSVMDSGVFMRSLASRGHLGGLSRATFGALTLLDAAGFDKILIETVGAGQSEVEIMQMAQTTMVILAPGMGDDIQAIKAGILEIGQIFVVNKADRDGADHTVRSIRSMLGLTSEHPDWMPPIIKTVAEDGRGMEEVSQALFRHHQYLTEHGLLDRFRWTQTEHVIEQAVSDLGERLVRQARLDSSWAKRVVAVGEGSVDPDRVAEEIWRHTIGED</sequence>
<evidence type="ECO:0000256" key="5">
    <source>
        <dbReference type="ARBA" id="ARBA00023186"/>
    </source>
</evidence>
<proteinExistence type="inferred from homology"/>
<name>A0A2T2XHP2_9FIRM</name>
<keyword evidence="2" id="KW-0547">Nucleotide-binding</keyword>
<evidence type="ECO:0000313" key="6">
    <source>
        <dbReference type="EMBL" id="PSR34021.1"/>
    </source>
</evidence>
<keyword evidence="4" id="KW-0342">GTP-binding</keyword>
<dbReference type="CDD" id="cd03114">
    <property type="entry name" value="MMAA-like"/>
    <property type="match status" value="1"/>
</dbReference>
<dbReference type="GO" id="GO:0003924">
    <property type="term" value="F:GTPase activity"/>
    <property type="evidence" value="ECO:0007669"/>
    <property type="project" value="InterPro"/>
</dbReference>
<dbReference type="InterPro" id="IPR027417">
    <property type="entry name" value="P-loop_NTPase"/>
</dbReference>
<dbReference type="InterPro" id="IPR052040">
    <property type="entry name" value="GTPase/Isobutyryl-CoA_mutase"/>
</dbReference>
<dbReference type="GO" id="GO:0005525">
    <property type="term" value="F:GTP binding"/>
    <property type="evidence" value="ECO:0007669"/>
    <property type="project" value="UniProtKB-KW"/>
</dbReference>
<comment type="caution">
    <text evidence="6">The sequence shown here is derived from an EMBL/GenBank/DDBJ whole genome shotgun (WGS) entry which is preliminary data.</text>
</comment>
<evidence type="ECO:0000313" key="7">
    <source>
        <dbReference type="Proteomes" id="UP000242972"/>
    </source>
</evidence>
<dbReference type="NCBIfam" id="TIGR00750">
    <property type="entry name" value="lao"/>
    <property type="match status" value="1"/>
</dbReference>
<dbReference type="EMBL" id="PXYW01000013">
    <property type="protein sequence ID" value="PSR34021.1"/>
    <property type="molecule type" value="Genomic_DNA"/>
</dbReference>
<evidence type="ECO:0000256" key="3">
    <source>
        <dbReference type="ARBA" id="ARBA00022801"/>
    </source>
</evidence>
<keyword evidence="3" id="KW-0378">Hydrolase</keyword>